<feature type="compositionally biased region" description="Basic residues" evidence="2">
    <location>
        <begin position="29"/>
        <end position="43"/>
    </location>
</feature>
<evidence type="ECO:0000256" key="1">
    <source>
        <dbReference type="SAM" id="Coils"/>
    </source>
</evidence>
<dbReference type="EMBL" id="JAWWNJ010000072">
    <property type="protein sequence ID" value="KAK7007214.1"/>
    <property type="molecule type" value="Genomic_DNA"/>
</dbReference>
<feature type="region of interest" description="Disordered" evidence="2">
    <location>
        <begin position="25"/>
        <end position="89"/>
    </location>
</feature>
<name>A0AAW0AD88_9AGAR</name>
<proteinExistence type="predicted"/>
<sequence>MLLPLVFAVVMRRMMFLEYLSPDEDDRKCKRKGKGKQPARKKASTSNCTTMLNRQAQRSEVNTQQAVSKSLNKANKENSTAPIPAPAPLKNSVRKLKDYKQEYQKLQRKLRHAASYRTKLQAALDGYKLKAEDSENAAEAARHQLVESKRREQLLQSAVEEAMSLGAKKAVELKEASGSQSVPTALRIVVST</sequence>
<feature type="compositionally biased region" description="Polar residues" evidence="2">
    <location>
        <begin position="44"/>
        <end position="81"/>
    </location>
</feature>
<gene>
    <name evidence="4" type="ORF">R3P38DRAFT_2793073</name>
    <name evidence="5" type="ORF">R3P38DRAFT_2793074</name>
</gene>
<feature type="chain" id="PRO_5044716789" evidence="3">
    <location>
        <begin position="17"/>
        <end position="192"/>
    </location>
</feature>
<evidence type="ECO:0000313" key="4">
    <source>
        <dbReference type="EMBL" id="KAK7007213.1"/>
    </source>
</evidence>
<feature type="coiled-coil region" evidence="1">
    <location>
        <begin position="89"/>
        <end position="151"/>
    </location>
</feature>
<evidence type="ECO:0000256" key="2">
    <source>
        <dbReference type="SAM" id="MobiDB-lite"/>
    </source>
</evidence>
<keyword evidence="6" id="KW-1185">Reference proteome</keyword>
<feature type="signal peptide" evidence="3">
    <location>
        <begin position="1"/>
        <end position="16"/>
    </location>
</feature>
<evidence type="ECO:0000313" key="6">
    <source>
        <dbReference type="Proteomes" id="UP001362999"/>
    </source>
</evidence>
<protein>
    <submittedName>
        <fullName evidence="4">Uncharacterized protein</fullName>
    </submittedName>
</protein>
<accession>A0AAW0AD88</accession>
<organism evidence="4 6">
    <name type="scientific">Favolaschia claudopus</name>
    <dbReference type="NCBI Taxonomy" id="2862362"/>
    <lineage>
        <taxon>Eukaryota</taxon>
        <taxon>Fungi</taxon>
        <taxon>Dikarya</taxon>
        <taxon>Basidiomycota</taxon>
        <taxon>Agaricomycotina</taxon>
        <taxon>Agaricomycetes</taxon>
        <taxon>Agaricomycetidae</taxon>
        <taxon>Agaricales</taxon>
        <taxon>Marasmiineae</taxon>
        <taxon>Mycenaceae</taxon>
        <taxon>Favolaschia</taxon>
    </lineage>
</organism>
<keyword evidence="1" id="KW-0175">Coiled coil</keyword>
<reference evidence="4 6" key="1">
    <citation type="journal article" date="2024" name="J Genomics">
        <title>Draft genome sequencing and assembly of Favolaschia claudopus CIRM-BRFM 2984 isolated from oak limbs.</title>
        <authorList>
            <person name="Navarro D."/>
            <person name="Drula E."/>
            <person name="Chaduli D."/>
            <person name="Cazenave R."/>
            <person name="Ahrendt S."/>
            <person name="Wang J."/>
            <person name="Lipzen A."/>
            <person name="Daum C."/>
            <person name="Barry K."/>
            <person name="Grigoriev I.V."/>
            <person name="Favel A."/>
            <person name="Rosso M.N."/>
            <person name="Martin F."/>
        </authorList>
    </citation>
    <scope>NUCLEOTIDE SEQUENCE [LARGE SCALE GENOMIC DNA]</scope>
    <source>
        <strain evidence="4 6">CIRM-BRFM 2984</strain>
    </source>
</reference>
<keyword evidence="3" id="KW-0732">Signal</keyword>
<comment type="caution">
    <text evidence="4">The sequence shown here is derived from an EMBL/GenBank/DDBJ whole genome shotgun (WGS) entry which is preliminary data.</text>
</comment>
<dbReference type="Proteomes" id="UP001362999">
    <property type="component" value="Unassembled WGS sequence"/>
</dbReference>
<dbReference type="EMBL" id="JAWWNJ010000072">
    <property type="protein sequence ID" value="KAK7007213.1"/>
    <property type="molecule type" value="Genomic_DNA"/>
</dbReference>
<dbReference type="AlphaFoldDB" id="A0AAW0AD88"/>
<evidence type="ECO:0000256" key="3">
    <source>
        <dbReference type="SAM" id="SignalP"/>
    </source>
</evidence>
<evidence type="ECO:0000313" key="5">
    <source>
        <dbReference type="EMBL" id="KAK7007214.1"/>
    </source>
</evidence>